<keyword evidence="1" id="KW-1133">Transmembrane helix</keyword>
<sequence length="54" mass="6062">MQTTLNPVTNDSKLIRSQVFNVTTITFFGQFASYSIMSIFILFLTLPMAKDGLV</sequence>
<dbReference type="AlphaFoldDB" id="A0A0B8QGD9"/>
<keyword evidence="1" id="KW-0472">Membrane</keyword>
<evidence type="ECO:0000313" key="2">
    <source>
        <dbReference type="EMBL" id="GAM78695.1"/>
    </source>
</evidence>
<name>A0A0B8QGD9_9VIBR</name>
<reference evidence="2 3" key="2">
    <citation type="submission" date="2015-01" db="EMBL/GenBank/DDBJ databases">
        <authorList>
            <consortium name="NBRP consortium"/>
            <person name="Sawabe T."/>
            <person name="Meirelles P."/>
            <person name="Feng G."/>
            <person name="Sayaka M."/>
            <person name="Hattori M."/>
            <person name="Ohkuma M."/>
        </authorList>
    </citation>
    <scope>NUCLEOTIDE SEQUENCE [LARGE SCALE GENOMIC DNA]</scope>
    <source>
        <strain evidence="3">JCM 19241</strain>
    </source>
</reference>
<organism evidence="2 3">
    <name type="scientific">Vibrio ishigakensis</name>
    <dbReference type="NCBI Taxonomy" id="1481914"/>
    <lineage>
        <taxon>Bacteria</taxon>
        <taxon>Pseudomonadati</taxon>
        <taxon>Pseudomonadota</taxon>
        <taxon>Gammaproteobacteria</taxon>
        <taxon>Vibrionales</taxon>
        <taxon>Vibrionaceae</taxon>
        <taxon>Vibrio</taxon>
    </lineage>
</organism>
<dbReference type="EMBL" id="BBSC01000017">
    <property type="protein sequence ID" value="GAM78695.1"/>
    <property type="molecule type" value="Genomic_DNA"/>
</dbReference>
<reference evidence="2 3" key="1">
    <citation type="submission" date="2015-01" db="EMBL/GenBank/DDBJ databases">
        <title>Vibrio sp. C94 JCM 19241 whole genome shotgun sequence.</title>
        <authorList>
            <person name="Sawabe T."/>
            <person name="Meirelles P."/>
            <person name="Feng G."/>
            <person name="Sayaka M."/>
            <person name="Hattori M."/>
            <person name="Ohkuma M."/>
        </authorList>
    </citation>
    <scope>NUCLEOTIDE SEQUENCE [LARGE SCALE GENOMIC DNA]</scope>
    <source>
        <strain evidence="3">JCM 19241</strain>
    </source>
</reference>
<dbReference type="STRING" id="1481914.JCM19241_9"/>
<feature type="transmembrane region" description="Helical" evidence="1">
    <location>
        <begin position="20"/>
        <end position="46"/>
    </location>
</feature>
<accession>A0A0B8QGD9</accession>
<protein>
    <submittedName>
        <fullName evidence="2">Uncharacterized protein</fullName>
    </submittedName>
</protein>
<gene>
    <name evidence="2" type="ORF">JCM19241_9</name>
</gene>
<evidence type="ECO:0000313" key="3">
    <source>
        <dbReference type="Proteomes" id="UP000031666"/>
    </source>
</evidence>
<keyword evidence="1" id="KW-0812">Transmembrane</keyword>
<evidence type="ECO:0000256" key="1">
    <source>
        <dbReference type="SAM" id="Phobius"/>
    </source>
</evidence>
<proteinExistence type="predicted"/>
<comment type="caution">
    <text evidence="2">The sequence shown here is derived from an EMBL/GenBank/DDBJ whole genome shotgun (WGS) entry which is preliminary data.</text>
</comment>
<dbReference type="Proteomes" id="UP000031666">
    <property type="component" value="Unassembled WGS sequence"/>
</dbReference>